<reference evidence="1" key="1">
    <citation type="submission" date="2018-05" db="EMBL/GenBank/DDBJ databases">
        <authorList>
            <person name="Lanie J.A."/>
            <person name="Ng W.-L."/>
            <person name="Kazmierczak K.M."/>
            <person name="Andrzejewski T.M."/>
            <person name="Davidsen T.M."/>
            <person name="Wayne K.J."/>
            <person name="Tettelin H."/>
            <person name="Glass J.I."/>
            <person name="Rusch D."/>
            <person name="Podicherti R."/>
            <person name="Tsui H.-C.T."/>
            <person name="Winkler M.E."/>
        </authorList>
    </citation>
    <scope>NUCLEOTIDE SEQUENCE</scope>
</reference>
<proteinExistence type="predicted"/>
<dbReference type="AlphaFoldDB" id="A0A382G6H8"/>
<evidence type="ECO:0000313" key="1">
    <source>
        <dbReference type="EMBL" id="SVB70886.1"/>
    </source>
</evidence>
<protein>
    <submittedName>
        <fullName evidence="1">Uncharacterized protein</fullName>
    </submittedName>
</protein>
<gene>
    <name evidence="1" type="ORF">METZ01_LOCUS223740</name>
</gene>
<accession>A0A382G6H8</accession>
<organism evidence="1">
    <name type="scientific">marine metagenome</name>
    <dbReference type="NCBI Taxonomy" id="408172"/>
    <lineage>
        <taxon>unclassified sequences</taxon>
        <taxon>metagenomes</taxon>
        <taxon>ecological metagenomes</taxon>
    </lineage>
</organism>
<sequence>ELGTVMGNSGNWTLEISLSGNADVRIRIAGAIEYSYAV</sequence>
<dbReference type="EMBL" id="UINC01053856">
    <property type="protein sequence ID" value="SVB70886.1"/>
    <property type="molecule type" value="Genomic_DNA"/>
</dbReference>
<feature type="non-terminal residue" evidence="1">
    <location>
        <position position="1"/>
    </location>
</feature>
<name>A0A382G6H8_9ZZZZ</name>